<dbReference type="EMBL" id="JBBBZM010000004">
    <property type="protein sequence ID" value="KAL0640359.1"/>
    <property type="molecule type" value="Genomic_DNA"/>
</dbReference>
<accession>A0ABR3GWV6</accession>
<proteinExistence type="predicted"/>
<gene>
    <name evidence="3" type="ORF">Q9L58_000640</name>
</gene>
<sequence>MGTVVSTSDITPAEREPFAGIPPVEPADFETSPEKRDRALKHLLRANHQNYSVLYSNLVFHNHTPHMLGTAYFLGVPAERLHTLYEEGLGGLAPWEDAPGEISRHDWRSYLSEPKYQRAYMDFFEDELVRYGYDWKAVVIEYMLKGPEPLIFGGAGELAHTLIHLAYAFELNNKDIAMEALTLAAVNNSFLHTYIDNDFPTSGFSVSHVPSAQQLTLTPAARTTSPLEILSKIRADSKFDGILSARGSDHIEKLFKEREEVILGYYYRLDMRDIVETHRKIMRLTTLMLCATGEYDFYLVHLLTLAYAVRTLLPVIPKDYALPLCKLNWLYVIALYVVQARPEIHPALIDEVDITGRTWEDVVAKALARENVDAHYLKAIRVMRDTAGLWKEDGEFYLKSAVKFAGEFEKWGGY</sequence>
<evidence type="ECO:0000313" key="4">
    <source>
        <dbReference type="Proteomes" id="UP001447188"/>
    </source>
</evidence>
<organism evidence="3 4">
    <name type="scientific">Discina gigas</name>
    <dbReference type="NCBI Taxonomy" id="1032678"/>
    <lineage>
        <taxon>Eukaryota</taxon>
        <taxon>Fungi</taxon>
        <taxon>Dikarya</taxon>
        <taxon>Ascomycota</taxon>
        <taxon>Pezizomycotina</taxon>
        <taxon>Pezizomycetes</taxon>
        <taxon>Pezizales</taxon>
        <taxon>Discinaceae</taxon>
        <taxon>Discina</taxon>
    </lineage>
</organism>
<evidence type="ECO:0008006" key="5">
    <source>
        <dbReference type="Google" id="ProtNLM"/>
    </source>
</evidence>
<evidence type="ECO:0000313" key="3">
    <source>
        <dbReference type="EMBL" id="KAL0640359.1"/>
    </source>
</evidence>
<comment type="caution">
    <text evidence="3">The sequence shown here is derived from an EMBL/GenBank/DDBJ whole genome shotgun (WGS) entry which is preliminary data.</text>
</comment>
<dbReference type="Proteomes" id="UP001447188">
    <property type="component" value="Unassembled WGS sequence"/>
</dbReference>
<dbReference type="PANTHER" id="PTHR35870">
    <property type="entry name" value="PROTEIN, PUTATIVE (AFU_ORTHOLOGUE AFUA_5G03330)-RELATED"/>
    <property type="match status" value="1"/>
</dbReference>
<evidence type="ECO:0000256" key="2">
    <source>
        <dbReference type="SAM" id="MobiDB-lite"/>
    </source>
</evidence>
<feature type="compositionally biased region" description="Polar residues" evidence="2">
    <location>
        <begin position="1"/>
        <end position="10"/>
    </location>
</feature>
<feature type="region of interest" description="Disordered" evidence="2">
    <location>
        <begin position="1"/>
        <end position="32"/>
    </location>
</feature>
<reference evidence="3 4" key="1">
    <citation type="submission" date="2024-02" db="EMBL/GenBank/DDBJ databases">
        <title>Discinaceae phylogenomics.</title>
        <authorList>
            <person name="Dirks A.C."/>
            <person name="James T.Y."/>
        </authorList>
    </citation>
    <scope>NUCLEOTIDE SEQUENCE [LARGE SCALE GENOMIC DNA]</scope>
    <source>
        <strain evidence="3 4">ACD0624</strain>
    </source>
</reference>
<keyword evidence="4" id="KW-1185">Reference proteome</keyword>
<evidence type="ECO:0000256" key="1">
    <source>
        <dbReference type="ARBA" id="ARBA00023002"/>
    </source>
</evidence>
<protein>
    <recommendedName>
        <fullName evidence="5">MGS207 protein</fullName>
    </recommendedName>
</protein>
<dbReference type="Pfam" id="PF14027">
    <property type="entry name" value="Questin_oxidase"/>
    <property type="match status" value="1"/>
</dbReference>
<dbReference type="PANTHER" id="PTHR35870:SF6">
    <property type="entry name" value="MGS207 PROTEIN"/>
    <property type="match status" value="1"/>
</dbReference>
<name>A0ABR3GWV6_9PEZI</name>
<keyword evidence="1" id="KW-0560">Oxidoreductase</keyword>
<dbReference type="InterPro" id="IPR025337">
    <property type="entry name" value="Questin_oxidase-like"/>
</dbReference>